<keyword evidence="1 8" id="KW-0732">Signal</keyword>
<gene>
    <name evidence="9" type="ORF">CFter6_0469</name>
</gene>
<keyword evidence="4" id="KW-0326">Glycosidase</keyword>
<proteinExistence type="inferred from homology"/>
<evidence type="ECO:0000313" key="9">
    <source>
        <dbReference type="EMBL" id="AMO93200.1"/>
    </source>
</evidence>
<feature type="compositionally biased region" description="Low complexity" evidence="7">
    <location>
        <begin position="28"/>
        <end position="80"/>
    </location>
</feature>
<evidence type="ECO:0000256" key="3">
    <source>
        <dbReference type="ARBA" id="ARBA00023277"/>
    </source>
</evidence>
<dbReference type="InterPro" id="IPR052025">
    <property type="entry name" value="Xyloglucanase_GH74"/>
</dbReference>
<evidence type="ECO:0000256" key="5">
    <source>
        <dbReference type="ARBA" id="ARBA00023326"/>
    </source>
</evidence>
<organism evidence="9">
    <name type="scientific">Collimonas fungivorans</name>
    <dbReference type="NCBI Taxonomy" id="158899"/>
    <lineage>
        <taxon>Bacteria</taxon>
        <taxon>Pseudomonadati</taxon>
        <taxon>Pseudomonadota</taxon>
        <taxon>Betaproteobacteria</taxon>
        <taxon>Burkholderiales</taxon>
        <taxon>Oxalobacteraceae</taxon>
        <taxon>Collimonas</taxon>
    </lineage>
</organism>
<dbReference type="Proteomes" id="UP000072421">
    <property type="component" value="Chromosome"/>
</dbReference>
<evidence type="ECO:0000256" key="8">
    <source>
        <dbReference type="SAM" id="SignalP"/>
    </source>
</evidence>
<evidence type="ECO:0000256" key="7">
    <source>
        <dbReference type="SAM" id="MobiDB-lite"/>
    </source>
</evidence>
<feature type="compositionally biased region" description="Gly residues" evidence="7">
    <location>
        <begin position="81"/>
        <end position="97"/>
    </location>
</feature>
<evidence type="ECO:0000256" key="6">
    <source>
        <dbReference type="ARBA" id="ARBA00037986"/>
    </source>
</evidence>
<dbReference type="EMBL" id="CP013232">
    <property type="protein sequence ID" value="AMO93200.1"/>
    <property type="molecule type" value="Genomic_DNA"/>
</dbReference>
<evidence type="ECO:0000256" key="2">
    <source>
        <dbReference type="ARBA" id="ARBA00022801"/>
    </source>
</evidence>
<dbReference type="CDD" id="cd15482">
    <property type="entry name" value="Sialidase_non-viral"/>
    <property type="match status" value="1"/>
</dbReference>
<dbReference type="PATRIC" id="fig|158899.10.peg.474"/>
<dbReference type="GO" id="GO:0010411">
    <property type="term" value="P:xyloglucan metabolic process"/>
    <property type="evidence" value="ECO:0007669"/>
    <property type="project" value="TreeGrafter"/>
</dbReference>
<keyword evidence="3" id="KW-0119">Carbohydrate metabolism</keyword>
<dbReference type="AlphaFoldDB" id="A0A127P5T9"/>
<feature type="region of interest" description="Disordered" evidence="7">
    <location>
        <begin position="27"/>
        <end position="108"/>
    </location>
</feature>
<dbReference type="GO" id="GO:0000272">
    <property type="term" value="P:polysaccharide catabolic process"/>
    <property type="evidence" value="ECO:0007669"/>
    <property type="project" value="UniProtKB-KW"/>
</dbReference>
<dbReference type="GO" id="GO:0016798">
    <property type="term" value="F:hydrolase activity, acting on glycosyl bonds"/>
    <property type="evidence" value="ECO:0007669"/>
    <property type="project" value="UniProtKB-KW"/>
</dbReference>
<accession>A0A127P5T9</accession>
<evidence type="ECO:0000313" key="10">
    <source>
        <dbReference type="Proteomes" id="UP000072421"/>
    </source>
</evidence>
<protein>
    <submittedName>
        <fullName evidence="9">BNR/Asp-box repeat family protein</fullName>
    </submittedName>
</protein>
<dbReference type="PANTHER" id="PTHR43739:SF2">
    <property type="entry name" value="OLIGOXYLOGLUCAN-REDUCING END-SPECIFIC XYLOGLUCANASE-RELATED"/>
    <property type="match status" value="1"/>
</dbReference>
<dbReference type="PANTHER" id="PTHR43739">
    <property type="entry name" value="XYLOGLUCANASE (EUROFUNG)"/>
    <property type="match status" value="1"/>
</dbReference>
<comment type="similarity">
    <text evidence="6">Belongs to the glycosyl hydrolase 74 family.</text>
</comment>
<dbReference type="PROSITE" id="PS51257">
    <property type="entry name" value="PROKAR_LIPOPROTEIN"/>
    <property type="match status" value="1"/>
</dbReference>
<dbReference type="InterPro" id="IPR015943">
    <property type="entry name" value="WD40/YVTN_repeat-like_dom_sf"/>
</dbReference>
<keyword evidence="2" id="KW-0378">Hydrolase</keyword>
<reference evidence="9 10" key="1">
    <citation type="submission" date="2015-11" db="EMBL/GenBank/DDBJ databases">
        <title>Exploring the genomic traits of fungus-feeding bacterial genus Collimonas.</title>
        <authorList>
            <person name="Song C."/>
            <person name="Schmidt R."/>
            <person name="de Jager V."/>
            <person name="Krzyzanowska D."/>
            <person name="Jongedijk E."/>
            <person name="Cankar K."/>
            <person name="Beekwilder J."/>
            <person name="van Veen A."/>
            <person name="de Boer W."/>
            <person name="van Veen J.A."/>
            <person name="Garbeva P."/>
        </authorList>
    </citation>
    <scope>NUCLEOTIDE SEQUENCE [LARGE SCALE GENOMIC DNA]</scope>
    <source>
        <strain evidence="9 10">Ter6</strain>
    </source>
</reference>
<keyword evidence="5" id="KW-0624">Polysaccharide degradation</keyword>
<dbReference type="Gene3D" id="2.130.10.10">
    <property type="entry name" value="YVTN repeat-like/Quinoprotein amine dehydrogenase"/>
    <property type="match status" value="2"/>
</dbReference>
<sequence>MTSLSKKQFFIAVSACLILSACGGGSSDTGTGSTSTGTGSTSTGTGSTSTGTGSTSTGTGSTSTGTGSTSTGTGSTSTGTGSNGSGGTSSGGTGGTSGSSSPQGSVAPSTGWANVKMGGGGYVPGVIYHPTVANLRYARTDVAGVYRWDNGNSKWTALTDGFGRPDGSNEGAESMAVDPTNANKVYMTTSMSVSYGNGRFYYSSNQGNTWNYVNLPFPVGSNDQGRAIGERLMVDPNLPSTLFYASRTAGLWKSTNYGMNWSQVTSLSPYVMTTNDISGSTSGSPIGVEFVTFDTTVPTTGFTPTGSATKTIYIGIAPDYKGLAGLSSYLYKSTDGGATWAAVSTPSVVTSAIGSNQVHIPHLARAADGMFYVPFTTGAGPASGAPSFLYKFDGNNWTQLISSASGYYGGIGGLSVQGTGTSTKIAFGVSGTWGDGTWVQIVMRSADGGQTWAEIGRSGDSNGSHNYHDASGTTSAASPSYWGWVDDLKIDPFNANHVSYVVGGGVWSTTEAFSTPTPHWTFDVNGIEEMVNLAMMAPPPGASYILASGQGDTGIYVHTSLTAAATRSPNLGTSPLWGGGNGTGIDMAWNKPSYIAAVGTIATSKGAYSTDSGVTWTNFLTLPPSASAAGDESKVAVTADGSNVIWAVAGKVPYYTTDNGASWTATNLPTPVVAYHIAADRKNPLKVYAYEHGGNWWYPSNSGKFYYSTNGGHTFTASSQTWGPNGNNVTDLAVNPFAEGDVWLADANNLWHSVDSGVTWTKLTAMATVGVEYTNVHGAIKVALGVPAAGSSYSAAVYLVGTINGTDGVYRSDDRGVTWVRIDDDNHRYGGVSRIVADTSVYGRVFMAGRGMIYNY</sequence>
<name>A0A127P5T9_9BURK</name>
<evidence type="ECO:0000256" key="4">
    <source>
        <dbReference type="ARBA" id="ARBA00023295"/>
    </source>
</evidence>
<feature type="chain" id="PRO_5007276631" evidence="8">
    <location>
        <begin position="27"/>
        <end position="856"/>
    </location>
</feature>
<dbReference type="SUPFAM" id="SSF110296">
    <property type="entry name" value="Oligoxyloglucan reducing end-specific cellobiohydrolase"/>
    <property type="match status" value="2"/>
</dbReference>
<evidence type="ECO:0000256" key="1">
    <source>
        <dbReference type="ARBA" id="ARBA00022729"/>
    </source>
</evidence>
<feature type="signal peptide" evidence="8">
    <location>
        <begin position="1"/>
        <end position="26"/>
    </location>
</feature>